<feature type="transmembrane region" description="Helical" evidence="1">
    <location>
        <begin position="177"/>
        <end position="195"/>
    </location>
</feature>
<feature type="domain" description="Major facilitator superfamily (MFS) profile" evidence="2">
    <location>
        <begin position="1"/>
        <end position="417"/>
    </location>
</feature>
<feature type="transmembrane region" description="Helical" evidence="1">
    <location>
        <begin position="234"/>
        <end position="258"/>
    </location>
</feature>
<dbReference type="AlphaFoldDB" id="A0A9Y1BN49"/>
<dbReference type="PANTHER" id="PTHR23525:SF1">
    <property type="entry name" value="NODULIN-LIKE DOMAIN-CONTAINING PROTEIN"/>
    <property type="match status" value="1"/>
</dbReference>
<dbReference type="Proteomes" id="UP001201020">
    <property type="component" value="Chromosome"/>
</dbReference>
<evidence type="ECO:0000313" key="3">
    <source>
        <dbReference type="EMBL" id="UJG42069.1"/>
    </source>
</evidence>
<dbReference type="EMBL" id="CP084166">
    <property type="protein sequence ID" value="UJG42069.1"/>
    <property type="molecule type" value="Genomic_DNA"/>
</dbReference>
<dbReference type="InterPro" id="IPR036259">
    <property type="entry name" value="MFS_trans_sf"/>
</dbReference>
<dbReference type="InterPro" id="IPR020846">
    <property type="entry name" value="MFS_dom"/>
</dbReference>
<keyword evidence="1" id="KW-0472">Membrane</keyword>
<protein>
    <submittedName>
        <fullName evidence="3">MFS transporter</fullName>
    </submittedName>
</protein>
<proteinExistence type="predicted"/>
<dbReference type="SUPFAM" id="SSF103473">
    <property type="entry name" value="MFS general substrate transporter"/>
    <property type="match status" value="1"/>
</dbReference>
<gene>
    <name evidence="3" type="ORF">K9W45_06295</name>
</gene>
<keyword evidence="1" id="KW-1133">Transmembrane helix</keyword>
<feature type="transmembrane region" description="Helical" evidence="1">
    <location>
        <begin position="50"/>
        <end position="73"/>
    </location>
</feature>
<organism evidence="3">
    <name type="scientific">Candidatus Heimdallarchaeum aukensis</name>
    <dbReference type="NCBI Taxonomy" id="2876573"/>
    <lineage>
        <taxon>Archaea</taxon>
        <taxon>Promethearchaeati</taxon>
        <taxon>Candidatus Heimdallarchaeota</taxon>
        <taxon>Candidatus Heimdallarchaeia (ex Rinke et al. 2021) (nom. nud.)</taxon>
        <taxon>Candidatus Heimdallarchaeales</taxon>
        <taxon>Candidatus Heimdallarchaeaceae</taxon>
        <taxon>Candidatus Heimdallarchaeum</taxon>
    </lineage>
</organism>
<dbReference type="GO" id="GO:0022857">
    <property type="term" value="F:transmembrane transporter activity"/>
    <property type="evidence" value="ECO:0007669"/>
    <property type="project" value="InterPro"/>
</dbReference>
<feature type="transmembrane region" description="Helical" evidence="1">
    <location>
        <begin position="395"/>
        <end position="416"/>
    </location>
</feature>
<feature type="transmembrane region" description="Helical" evidence="1">
    <location>
        <begin position="302"/>
        <end position="320"/>
    </location>
</feature>
<reference evidence="3" key="1">
    <citation type="journal article" date="2022" name="Nat. Microbiol.">
        <title>Unique mobile elements and scalable gene flow at the prokaryote-eukaryote boundary revealed by circularized Asgard archaea genomes.</title>
        <authorList>
            <person name="Wu F."/>
            <person name="Speth D.R."/>
            <person name="Philosof A."/>
            <person name="Cremiere A."/>
            <person name="Narayanan A."/>
            <person name="Barco R.A."/>
            <person name="Connon S.A."/>
            <person name="Amend J.P."/>
            <person name="Antoshechkin I.A."/>
            <person name="Orphan V.J."/>
        </authorList>
    </citation>
    <scope>NUCLEOTIDE SEQUENCE</scope>
    <source>
        <strain evidence="3">PM71</strain>
    </source>
</reference>
<name>A0A9Y1BN49_9ARCH</name>
<dbReference type="Gene3D" id="1.20.1250.20">
    <property type="entry name" value="MFS general substrate transporter like domains"/>
    <property type="match status" value="2"/>
</dbReference>
<dbReference type="Pfam" id="PF07690">
    <property type="entry name" value="MFS_1"/>
    <property type="match status" value="1"/>
</dbReference>
<sequence>MTFSEIVRKMNPNIKLAFGYSILQSFGRGIWMSNVLSAYIFFLTSESNKLLGWTSAATGITMTIFVFPSGFLADRFRRDILLKSAALAGLIGLLLIIIGNNIIYVFVALSLWGLYQALTRPSLEALIADSLESGTRTKIYSWLHLARQISSAIGPFFNVFLFLIFGNEWELSILKNVMILGMSFSALSIILLFLFSDKKSLGKESESIPEELTQKEVKRNGVGLPLSAEKAIKLIPILLVASNVIIGFGAGMTIKFFPIFFLKQYELPPISVQIIMGLTAIFTGLSALLAQKYSLKKGRAEALFLFQLIATICLFVIAIYPPLYILIPIFIARGSLMNAGQPLSRSILMDVVNKKNRAKWNSLEAIAWGLFWNVSAVIGGYLVGDVEPYNFRLNFLVTGGIYILGLIPIIFLIPLVGKERIVDK</sequence>
<dbReference type="InterPro" id="IPR011701">
    <property type="entry name" value="MFS"/>
</dbReference>
<evidence type="ECO:0000256" key="1">
    <source>
        <dbReference type="SAM" id="Phobius"/>
    </source>
</evidence>
<keyword evidence="1" id="KW-0812">Transmembrane</keyword>
<dbReference type="PANTHER" id="PTHR23525">
    <property type="entry name" value="TRANSPORTER, PUTATIVE-RELATED"/>
    <property type="match status" value="1"/>
</dbReference>
<evidence type="ECO:0000259" key="2">
    <source>
        <dbReference type="PROSITE" id="PS50850"/>
    </source>
</evidence>
<accession>A0A9Y1BN49</accession>
<feature type="transmembrane region" description="Helical" evidence="1">
    <location>
        <begin position="365"/>
        <end position="383"/>
    </location>
</feature>
<feature type="transmembrane region" description="Helical" evidence="1">
    <location>
        <begin position="270"/>
        <end position="290"/>
    </location>
</feature>
<feature type="transmembrane region" description="Helical" evidence="1">
    <location>
        <begin position="20"/>
        <end position="43"/>
    </location>
</feature>
<feature type="transmembrane region" description="Helical" evidence="1">
    <location>
        <begin position="85"/>
        <end position="115"/>
    </location>
</feature>
<dbReference type="PROSITE" id="PS50850">
    <property type="entry name" value="MFS"/>
    <property type="match status" value="1"/>
</dbReference>
<feature type="transmembrane region" description="Helical" evidence="1">
    <location>
        <begin position="145"/>
        <end position="165"/>
    </location>
</feature>